<dbReference type="EMBL" id="RBAL01000018">
    <property type="protein sequence ID" value="RKN38329.1"/>
    <property type="molecule type" value="Genomic_DNA"/>
</dbReference>
<dbReference type="InterPro" id="IPR000182">
    <property type="entry name" value="GNAT_dom"/>
</dbReference>
<dbReference type="RefSeq" id="WP_120683479.1">
    <property type="nucleotide sequence ID" value="NZ_RBAL01000018.1"/>
</dbReference>
<dbReference type="GO" id="GO:0016747">
    <property type="term" value="F:acyltransferase activity, transferring groups other than amino-acyl groups"/>
    <property type="evidence" value="ECO:0007669"/>
    <property type="project" value="InterPro"/>
</dbReference>
<dbReference type="AlphaFoldDB" id="A0A3A9YR42"/>
<feature type="domain" description="N-acetyltransferase" evidence="1">
    <location>
        <begin position="158"/>
        <end position="306"/>
    </location>
</feature>
<dbReference type="CDD" id="cd04301">
    <property type="entry name" value="NAT_SF"/>
    <property type="match status" value="1"/>
</dbReference>
<reference evidence="2 3" key="1">
    <citation type="journal article" date="2014" name="Int. J. Syst. Evol. Microbiol.">
        <title>Streptomyces hoynatensis sp. nov., isolated from deep marine sediment.</title>
        <authorList>
            <person name="Veyisoglu A."/>
            <person name="Sahin N."/>
        </authorList>
    </citation>
    <scope>NUCLEOTIDE SEQUENCE [LARGE SCALE GENOMIC DNA]</scope>
    <source>
        <strain evidence="2 3">KCTC 29097</strain>
    </source>
</reference>
<accession>A0A3A9YR42</accession>
<dbReference type="OrthoDB" id="7942268at2"/>
<gene>
    <name evidence="2" type="ORF">D7294_24750</name>
</gene>
<keyword evidence="3" id="KW-1185">Reference proteome</keyword>
<evidence type="ECO:0000259" key="1">
    <source>
        <dbReference type="PROSITE" id="PS51186"/>
    </source>
</evidence>
<comment type="caution">
    <text evidence="2">The sequence shown here is derived from an EMBL/GenBank/DDBJ whole genome shotgun (WGS) entry which is preliminary data.</text>
</comment>
<dbReference type="Proteomes" id="UP000272474">
    <property type="component" value="Unassembled WGS sequence"/>
</dbReference>
<evidence type="ECO:0000313" key="2">
    <source>
        <dbReference type="EMBL" id="RKN38329.1"/>
    </source>
</evidence>
<dbReference type="Gene3D" id="3.40.630.30">
    <property type="match status" value="1"/>
</dbReference>
<dbReference type="PROSITE" id="PS51186">
    <property type="entry name" value="GNAT"/>
    <property type="match status" value="1"/>
</dbReference>
<keyword evidence="2" id="KW-0808">Transferase</keyword>
<proteinExistence type="predicted"/>
<dbReference type="Pfam" id="PF00583">
    <property type="entry name" value="Acetyltransf_1"/>
    <property type="match status" value="1"/>
</dbReference>
<protein>
    <submittedName>
        <fullName evidence="2">N-acetyltransferase</fullName>
    </submittedName>
</protein>
<evidence type="ECO:0000313" key="3">
    <source>
        <dbReference type="Proteomes" id="UP000272474"/>
    </source>
</evidence>
<dbReference type="InterPro" id="IPR016181">
    <property type="entry name" value="Acyl_CoA_acyltransferase"/>
</dbReference>
<organism evidence="2 3">
    <name type="scientific">Streptomyces hoynatensis</name>
    <dbReference type="NCBI Taxonomy" id="1141874"/>
    <lineage>
        <taxon>Bacteria</taxon>
        <taxon>Bacillati</taxon>
        <taxon>Actinomycetota</taxon>
        <taxon>Actinomycetes</taxon>
        <taxon>Kitasatosporales</taxon>
        <taxon>Streptomycetaceae</taxon>
        <taxon>Streptomyces</taxon>
    </lineage>
</organism>
<name>A0A3A9YR42_9ACTN</name>
<dbReference type="SUPFAM" id="SSF55729">
    <property type="entry name" value="Acyl-CoA N-acyltransferases (Nat)"/>
    <property type="match status" value="1"/>
</dbReference>
<sequence length="306" mass="33633">MTELVIRALAEGEARPLFTSLPDPGLVGRALLDAPHDSYATRAEGGAYRPEWTWVALREGAVVARAAFWGGPEDAEPAVLDWFDFTDREAGVRLLRAVPLRAEYELLLPAGWREDPAVLAAGEARISAAAEAGYRPLVERYRYLWTPENGLPERPGRLEFRPEPDDEVILDVLRQVHRATLDAHARRAVERGGVDLAAREELDFFRWCPSPREWWRLAYTPGGELVGIQVPGHNPTSPIVGFVGVVPGQRGHGYGYDLLAECTHDLAARGADRIAAATDVGNAPMAAAFARAGYPVVQHRYCMTPP</sequence>